<keyword evidence="5" id="KW-1185">Reference proteome</keyword>
<name>A0A5B6THR3_9BACT</name>
<feature type="domain" description="Alpha/beta hydrolase fold-3" evidence="3">
    <location>
        <begin position="163"/>
        <end position="368"/>
    </location>
</feature>
<dbReference type="InterPro" id="IPR050300">
    <property type="entry name" value="GDXG_lipolytic_enzyme"/>
</dbReference>
<dbReference type="RefSeq" id="WP_149089851.1">
    <property type="nucleotide sequence ID" value="NZ_VKKY01000001.1"/>
</dbReference>
<dbReference type="PROSITE" id="PS51257">
    <property type="entry name" value="PROKAR_LIPOPROTEIN"/>
    <property type="match status" value="1"/>
</dbReference>
<dbReference type="PANTHER" id="PTHR48081">
    <property type="entry name" value="AB HYDROLASE SUPERFAMILY PROTEIN C4A8.06C"/>
    <property type="match status" value="1"/>
</dbReference>
<dbReference type="InterPro" id="IPR029058">
    <property type="entry name" value="AB_hydrolase_fold"/>
</dbReference>
<protein>
    <submittedName>
        <fullName evidence="4">Alpha/beta hydrolase</fullName>
    </submittedName>
</protein>
<proteinExistence type="predicted"/>
<comment type="caution">
    <text evidence="4">The sequence shown here is derived from an EMBL/GenBank/DDBJ whole genome shotgun (WGS) entry which is preliminary data.</text>
</comment>
<evidence type="ECO:0000259" key="3">
    <source>
        <dbReference type="Pfam" id="PF07859"/>
    </source>
</evidence>
<sequence length="394" mass="42748">MEKRILTFARKGGFILATACSFLVLSCESKRPVEETESVSREGAVDTTAVDLDADADTSDQAASSLKPTGTKPAWADTITGPMQAVIEKLASYNAKPIPQLTAKQARQNPTPTTAVMDLMKENNMPMPPSKVDTVGKKIPVTGGQIHARVYTPKTGTAPYPVIVYYHGGGWVIADLDTYDASAKGLAEQTEAVVISVAYRQAPENKFPTAHNDSFAAYKWALKNAASLKGDPKRVAVVGESAGGNLAAAVSMMARDQKVQMPLHQVLVYPIASYNTNSASYQQYASAKPLDKPMMEWFFKQYLRTPADGKNPWINLVGANLKGLPPTTIINAQLDPLQTEGQQLAQRFDSTGVDVNHKVFNGVTHEFFGMASVLREAKYAQEMAVTDLKKAFEK</sequence>
<dbReference type="AlphaFoldDB" id="A0A5B6THR3"/>
<organism evidence="4 5">
    <name type="scientific">Rufibacter hautae</name>
    <dbReference type="NCBI Taxonomy" id="2595005"/>
    <lineage>
        <taxon>Bacteria</taxon>
        <taxon>Pseudomonadati</taxon>
        <taxon>Bacteroidota</taxon>
        <taxon>Cytophagia</taxon>
        <taxon>Cytophagales</taxon>
        <taxon>Hymenobacteraceae</taxon>
        <taxon>Rufibacter</taxon>
    </lineage>
</organism>
<dbReference type="OrthoDB" id="9815425at2"/>
<dbReference type="GO" id="GO:0016787">
    <property type="term" value="F:hydrolase activity"/>
    <property type="evidence" value="ECO:0007669"/>
    <property type="project" value="UniProtKB-KW"/>
</dbReference>
<evidence type="ECO:0000313" key="5">
    <source>
        <dbReference type="Proteomes" id="UP000324133"/>
    </source>
</evidence>
<keyword evidence="1 4" id="KW-0378">Hydrolase</keyword>
<evidence type="ECO:0000256" key="1">
    <source>
        <dbReference type="ARBA" id="ARBA00022801"/>
    </source>
</evidence>
<dbReference type="PANTHER" id="PTHR48081:SF8">
    <property type="entry name" value="ALPHA_BETA HYDROLASE FOLD-3 DOMAIN-CONTAINING PROTEIN-RELATED"/>
    <property type="match status" value="1"/>
</dbReference>
<dbReference type="Gene3D" id="3.40.50.1820">
    <property type="entry name" value="alpha/beta hydrolase"/>
    <property type="match status" value="1"/>
</dbReference>
<dbReference type="InterPro" id="IPR013094">
    <property type="entry name" value="AB_hydrolase_3"/>
</dbReference>
<evidence type="ECO:0000256" key="2">
    <source>
        <dbReference type="SAM" id="MobiDB-lite"/>
    </source>
</evidence>
<evidence type="ECO:0000313" key="4">
    <source>
        <dbReference type="EMBL" id="KAA3440214.1"/>
    </source>
</evidence>
<accession>A0A5B6THR3</accession>
<gene>
    <name evidence="4" type="ORF">FOA19_06010</name>
</gene>
<dbReference type="Proteomes" id="UP000324133">
    <property type="component" value="Unassembled WGS sequence"/>
</dbReference>
<dbReference type="Pfam" id="PF07859">
    <property type="entry name" value="Abhydrolase_3"/>
    <property type="match status" value="1"/>
</dbReference>
<feature type="region of interest" description="Disordered" evidence="2">
    <location>
        <begin position="33"/>
        <end position="75"/>
    </location>
</feature>
<reference evidence="4 5" key="1">
    <citation type="submission" date="2019-07" db="EMBL/GenBank/DDBJ databases">
        <title>Rufibacter sp. nov., isolated from lake sediment.</title>
        <authorList>
            <person name="Qu J.-H."/>
        </authorList>
    </citation>
    <scope>NUCLEOTIDE SEQUENCE [LARGE SCALE GENOMIC DNA]</scope>
    <source>
        <strain evidence="4 5">NBS58-1</strain>
    </source>
</reference>
<feature type="compositionally biased region" description="Basic and acidic residues" evidence="2">
    <location>
        <begin position="33"/>
        <end position="44"/>
    </location>
</feature>
<dbReference type="EMBL" id="VKKY01000001">
    <property type="protein sequence ID" value="KAA3440214.1"/>
    <property type="molecule type" value="Genomic_DNA"/>
</dbReference>
<dbReference type="SUPFAM" id="SSF53474">
    <property type="entry name" value="alpha/beta-Hydrolases"/>
    <property type="match status" value="1"/>
</dbReference>